<dbReference type="SUPFAM" id="SSF51338">
    <property type="entry name" value="Composite domain of metallo-dependent hydrolases"/>
    <property type="match status" value="1"/>
</dbReference>
<dbReference type="Proteomes" id="UP000175968">
    <property type="component" value="Chromosome"/>
</dbReference>
<dbReference type="RefSeq" id="WP_051877634.1">
    <property type="nucleotide sequence ID" value="NZ_CP017479.1"/>
</dbReference>
<name>A0AAC9I738_9FLAO</name>
<dbReference type="InterPro" id="IPR006680">
    <property type="entry name" value="Amidohydro-rel"/>
</dbReference>
<evidence type="ECO:0000259" key="1">
    <source>
        <dbReference type="Pfam" id="PF01979"/>
    </source>
</evidence>
<dbReference type="InterPro" id="IPR032466">
    <property type="entry name" value="Metal_Hydrolase"/>
</dbReference>
<dbReference type="GO" id="GO:0016810">
    <property type="term" value="F:hydrolase activity, acting on carbon-nitrogen (but not peptide) bonds"/>
    <property type="evidence" value="ECO:0007669"/>
    <property type="project" value="InterPro"/>
</dbReference>
<sequence length="485" mass="54607">MNKFEFKIIIVTVFLGSMLVAKAQQINKQYLIYNAQIVDVISGKIKKEKSVLIDNGKIKAIGDYQNLKKNIQVSHIINAGNKFLIPGLWDMHIHLEGENLVEDNKALLPFFFTYGITTVRDCASDLGEQVLEWRNEVASGKLLAPTIFTAGIKLEGINSSWKGDYEIGNEEELNAALDKLDKKHVDFIKITENTLKGPLFLKSIEEAHKRNYIVSGHVPTDLTLDEMVDAGFSSVEHSHYLLRQGCDEKTIVSDLKAGKITKAQANVLYQSTFNQEKANENYKNLGNKGLYVTPTLIGGRQAAFVDENNYPNDSLMASYLTKAYIKDYMSRIERSKNDKPEQIAERKKRYLFLQSQISYMHKAGIKIIAGSDAAPLNAFVFPGQSLIQEMVLFQQAGLSPIDVLRTSTINGARFLKKDKNMGSVDIGKIADLVLLDKNPLEDIHAVEHISGVYTKGRFFDRKALNQILENVKKTKTELDKKREVR</sequence>
<dbReference type="Pfam" id="PF01979">
    <property type="entry name" value="Amidohydro_1"/>
    <property type="match status" value="1"/>
</dbReference>
<dbReference type="PANTHER" id="PTHR43135">
    <property type="entry name" value="ALPHA-D-RIBOSE 1-METHYLPHOSPHONATE 5-TRIPHOSPHATE DIPHOSPHATASE"/>
    <property type="match status" value="1"/>
</dbReference>
<reference evidence="2 3" key="1">
    <citation type="submission" date="2016-10" db="EMBL/GenBank/DDBJ databases">
        <title>Flavobacterium gilvum sp. nov., isolated from stream water.</title>
        <authorList>
            <person name="Shin S.-K."/>
            <person name="Cho Y.-J."/>
            <person name="Yi H."/>
        </authorList>
    </citation>
    <scope>NUCLEOTIDE SEQUENCE [LARGE SCALE GENOMIC DNA]</scope>
    <source>
        <strain evidence="2 3">EM1308</strain>
    </source>
</reference>
<dbReference type="InterPro" id="IPR051781">
    <property type="entry name" value="Metallo-dep_Hydrolase"/>
</dbReference>
<keyword evidence="3" id="KW-1185">Reference proteome</keyword>
<dbReference type="SUPFAM" id="SSF51556">
    <property type="entry name" value="Metallo-dependent hydrolases"/>
    <property type="match status" value="1"/>
</dbReference>
<accession>A0AAC9I738</accession>
<dbReference type="EMBL" id="CP017479">
    <property type="protein sequence ID" value="AOW10965.1"/>
    <property type="molecule type" value="Genomic_DNA"/>
</dbReference>
<dbReference type="Gene3D" id="2.30.40.10">
    <property type="entry name" value="Urease, subunit C, domain 1"/>
    <property type="match status" value="1"/>
</dbReference>
<dbReference type="Gene3D" id="3.20.20.140">
    <property type="entry name" value="Metal-dependent hydrolases"/>
    <property type="match status" value="1"/>
</dbReference>
<dbReference type="AlphaFoldDB" id="A0AAC9I738"/>
<dbReference type="PANTHER" id="PTHR43135:SF3">
    <property type="entry name" value="ALPHA-D-RIBOSE 1-METHYLPHOSPHONATE 5-TRIPHOSPHATE DIPHOSPHATASE"/>
    <property type="match status" value="1"/>
</dbReference>
<evidence type="ECO:0000313" key="3">
    <source>
        <dbReference type="Proteomes" id="UP000175968"/>
    </source>
</evidence>
<dbReference type="InterPro" id="IPR011059">
    <property type="entry name" value="Metal-dep_hydrolase_composite"/>
</dbReference>
<gene>
    <name evidence="2" type="ORF">EM308_16560</name>
</gene>
<protein>
    <recommendedName>
        <fullName evidence="1">Amidohydrolase-related domain-containing protein</fullName>
    </recommendedName>
</protein>
<organism evidence="2 3">
    <name type="scientific">Flavobacterium gilvum</name>
    <dbReference type="NCBI Taxonomy" id="1492737"/>
    <lineage>
        <taxon>Bacteria</taxon>
        <taxon>Pseudomonadati</taxon>
        <taxon>Bacteroidota</taxon>
        <taxon>Flavobacteriia</taxon>
        <taxon>Flavobacteriales</taxon>
        <taxon>Flavobacteriaceae</taxon>
        <taxon>Flavobacterium</taxon>
    </lineage>
</organism>
<dbReference type="KEGG" id="fgl:EM308_16560"/>
<evidence type="ECO:0000313" key="2">
    <source>
        <dbReference type="EMBL" id="AOW10965.1"/>
    </source>
</evidence>
<feature type="domain" description="Amidohydrolase-related" evidence="1">
    <location>
        <begin position="83"/>
        <end position="457"/>
    </location>
</feature>
<proteinExistence type="predicted"/>